<sequence>MATDNLISLELSKEELDKLNHLLSQIEELLKDKFINLTPSERAEYARVGNRTEGWITRVKQYMEQYPQLVLQHINTAEHAKDYNTRHALLPILRRLEAITQRVDDTLLLIGTDLYNNSIAYYKGLKAAAATNAPNAKSAYTDLKTQFPTGRSTKKSDDKPITE</sequence>
<feature type="compositionally biased region" description="Basic and acidic residues" evidence="1">
    <location>
        <begin position="154"/>
        <end position="163"/>
    </location>
</feature>
<dbReference type="Proteomes" id="UP001208692">
    <property type="component" value="Unassembled WGS sequence"/>
</dbReference>
<evidence type="ECO:0000313" key="4">
    <source>
        <dbReference type="Proteomes" id="UP001207736"/>
    </source>
</evidence>
<evidence type="ECO:0000313" key="5">
    <source>
        <dbReference type="Proteomes" id="UP001208692"/>
    </source>
</evidence>
<organism evidence="2 4">
    <name type="scientific">Capnocytophaga catalasegens</name>
    <dbReference type="NCBI Taxonomy" id="1004260"/>
    <lineage>
        <taxon>Bacteria</taxon>
        <taxon>Pseudomonadati</taxon>
        <taxon>Bacteroidota</taxon>
        <taxon>Flavobacteriia</taxon>
        <taxon>Flavobacteriales</taxon>
        <taxon>Flavobacteriaceae</taxon>
        <taxon>Capnocytophaga</taxon>
    </lineage>
</organism>
<proteinExistence type="predicted"/>
<evidence type="ECO:0008006" key="6">
    <source>
        <dbReference type="Google" id="ProtNLM"/>
    </source>
</evidence>
<dbReference type="EMBL" id="BQKB01000049">
    <property type="protein sequence ID" value="GJM53766.1"/>
    <property type="molecule type" value="Genomic_DNA"/>
</dbReference>
<gene>
    <name evidence="2" type="ORF">RCZ15_18950</name>
    <name evidence="3" type="ORF">RCZ16_20820</name>
</gene>
<evidence type="ECO:0000313" key="2">
    <source>
        <dbReference type="EMBL" id="GJM50922.1"/>
    </source>
</evidence>
<evidence type="ECO:0000256" key="1">
    <source>
        <dbReference type="SAM" id="MobiDB-lite"/>
    </source>
</evidence>
<evidence type="ECO:0000313" key="3">
    <source>
        <dbReference type="EMBL" id="GJM53766.1"/>
    </source>
</evidence>
<accession>A0AAV5AUE3</accession>
<dbReference type="Proteomes" id="UP001207736">
    <property type="component" value="Unassembled WGS sequence"/>
</dbReference>
<dbReference type="RefSeq" id="WP_264847215.1">
    <property type="nucleotide sequence ID" value="NZ_BPMA01000044.1"/>
</dbReference>
<name>A0AAV5AUE3_9FLAO</name>
<reference evidence="2 5" key="1">
    <citation type="submission" date="2021-11" db="EMBL/GenBank/DDBJ databases">
        <title>Draft genome sequence of Capnocytophaga sp. strain KC07075 isolated from cat oral cavity.</title>
        <authorList>
            <person name="Suzuki M."/>
            <person name="Imaoka K."/>
            <person name="Kimura M."/>
            <person name="Morikawa S."/>
            <person name="Maeda K."/>
        </authorList>
    </citation>
    <scope>NUCLEOTIDE SEQUENCE</scope>
    <source>
        <strain evidence="2">KC07075</strain>
        <strain evidence="3 5">KC07079</strain>
    </source>
</reference>
<keyword evidence="5" id="KW-1185">Reference proteome</keyword>
<feature type="region of interest" description="Disordered" evidence="1">
    <location>
        <begin position="142"/>
        <end position="163"/>
    </location>
</feature>
<dbReference type="AlphaFoldDB" id="A0AAV5AUE3"/>
<dbReference type="EMBL" id="BQKA01000034">
    <property type="protein sequence ID" value="GJM50922.1"/>
    <property type="molecule type" value="Genomic_DNA"/>
</dbReference>
<comment type="caution">
    <text evidence="2">The sequence shown here is derived from an EMBL/GenBank/DDBJ whole genome shotgun (WGS) entry which is preliminary data.</text>
</comment>
<protein>
    <recommendedName>
        <fullName evidence="6">FlgN protein</fullName>
    </recommendedName>
</protein>